<dbReference type="UniPathway" id="UPA00334">
    <property type="reaction ID" value="UER00455"/>
</dbReference>
<feature type="binding site" evidence="5">
    <location>
        <position position="252"/>
    </location>
    <ligand>
        <name>pyridoxal 5'-phosphate</name>
        <dbReference type="ChEBI" id="CHEBI:597326"/>
    </ligand>
</feature>
<evidence type="ECO:0000256" key="6">
    <source>
        <dbReference type="PIRNR" id="PIRNR038800"/>
    </source>
</evidence>
<gene>
    <name evidence="5" type="primary">BNA5</name>
    <name evidence="7" type="ORF">T310_1063</name>
</gene>
<evidence type="ECO:0000256" key="2">
    <source>
        <dbReference type="ARBA" id="ARBA00022642"/>
    </source>
</evidence>
<name>A0A0F4Z332_RASE3</name>
<evidence type="ECO:0000313" key="7">
    <source>
        <dbReference type="EMBL" id="KKA24917.1"/>
    </source>
</evidence>
<dbReference type="EMBL" id="LASV01000043">
    <property type="protein sequence ID" value="KKA24917.1"/>
    <property type="molecule type" value="Genomic_DNA"/>
</dbReference>
<dbReference type="GO" id="GO:0005737">
    <property type="term" value="C:cytoplasm"/>
    <property type="evidence" value="ECO:0007669"/>
    <property type="project" value="UniProtKB-SubCell"/>
</dbReference>
<comment type="pathway">
    <text evidence="5 6">Amino-acid degradation; L-kynurenine degradation; L-alanine and anthranilate from L-kynurenine: step 1/1.</text>
</comment>
<dbReference type="GO" id="GO:0097053">
    <property type="term" value="P:L-kynurenine catabolic process"/>
    <property type="evidence" value="ECO:0007669"/>
    <property type="project" value="UniProtKB-UniRule"/>
</dbReference>
<feature type="binding site" evidence="5">
    <location>
        <position position="249"/>
    </location>
    <ligand>
        <name>pyridoxal 5'-phosphate</name>
        <dbReference type="ChEBI" id="CHEBI:597326"/>
    </ligand>
</feature>
<dbReference type="GeneID" id="25313415"/>
<feature type="binding site" evidence="5">
    <location>
        <begin position="164"/>
        <end position="167"/>
    </location>
    <ligand>
        <name>pyridoxal 5'-phosphate</name>
        <dbReference type="ChEBI" id="CHEBI:597326"/>
    </ligand>
</feature>
<dbReference type="GO" id="GO:0019805">
    <property type="term" value="P:quinolinate biosynthetic process"/>
    <property type="evidence" value="ECO:0007669"/>
    <property type="project" value="UniProtKB-UniRule"/>
</dbReference>
<dbReference type="InterPro" id="IPR015424">
    <property type="entry name" value="PyrdxlP-dep_Trfase"/>
</dbReference>
<dbReference type="EC" id="3.7.1.3" evidence="5 6"/>
<comment type="subunit">
    <text evidence="5 6">Homodimer.</text>
</comment>
<evidence type="ECO:0000256" key="1">
    <source>
        <dbReference type="ARBA" id="ARBA00022490"/>
    </source>
</evidence>
<dbReference type="NCBIfam" id="TIGR01814">
    <property type="entry name" value="kynureninase"/>
    <property type="match status" value="1"/>
</dbReference>
<dbReference type="GO" id="GO:0043420">
    <property type="term" value="P:anthranilate metabolic process"/>
    <property type="evidence" value="ECO:0007669"/>
    <property type="project" value="UniProtKB-UniRule"/>
</dbReference>
<evidence type="ECO:0000313" key="8">
    <source>
        <dbReference type="Proteomes" id="UP000053958"/>
    </source>
</evidence>
<keyword evidence="1 5" id="KW-0963">Cytoplasm</keyword>
<dbReference type="InterPro" id="IPR015421">
    <property type="entry name" value="PyrdxlP-dep_Trfase_major"/>
</dbReference>
<sequence>MAEPKEPKAKQSFPPDAVTREYAESLDAADPLRAFRDKFIIPSKENLKTKKLAKPGLSPEPCIYFCGNSLGLQPRATSQYMEAYLDTWSSIGVIGHFRDLEDSPLKQWQLLSEQAAEQMSRLVGAKPAEVAVMGTLTMNLHLMLASFYTPSQTKHKILLDWKAFPSDHYAIESQIKWHGRDPNESMVLIGPDEEEHVIPTSKILSIIDEHASDAALLLLPGIQYYSGQLFDIETITRHAQSRGIVVGWDLAHAYANVELKLHDWNVDFAVWCTYKYGNAGPGAIAGLFVHEKHGTVDYSQGEDKPVFRPRLTGWYGGDRAVRFKMDNKFKPIPGAGGFQVSNPSAVDLTCLCAALSVFNKTSMTEIRKKSVRLTGYLEHLLLEGTTDESRPFRIITPSDPNARGAQLSLLLKPGLLNQVAQALEDAGIVCDKREPDVVRVAPAPLYNTFTEVWEFVKQFKAALAM</sequence>
<keyword evidence="3 5" id="KW-0378">Hydrolase</keyword>
<dbReference type="OrthoDB" id="5978656at2759"/>
<reference evidence="7 8" key="1">
    <citation type="submission" date="2015-04" db="EMBL/GenBank/DDBJ databases">
        <authorList>
            <person name="Heijne W.H."/>
            <person name="Fedorova N.D."/>
            <person name="Nierman W.C."/>
            <person name="Vollebregt A.W."/>
            <person name="Zhao Z."/>
            <person name="Wu L."/>
            <person name="Kumar M."/>
            <person name="Stam H."/>
            <person name="van den Berg M.A."/>
            <person name="Pel H.J."/>
        </authorList>
    </citation>
    <scope>NUCLEOTIDE SEQUENCE [LARGE SCALE GENOMIC DNA]</scope>
    <source>
        <strain evidence="7 8">CBS 393.64</strain>
    </source>
</reference>
<feature type="binding site" evidence="5">
    <location>
        <position position="136"/>
    </location>
    <ligand>
        <name>pyridoxal 5'-phosphate</name>
        <dbReference type="ChEBI" id="CHEBI:597326"/>
    </ligand>
</feature>
<comment type="catalytic activity">
    <reaction evidence="6">
        <text>3-hydroxy-L-kynurenine + H2O = 3-hydroxyanthranilate + L-alanine + H(+)</text>
        <dbReference type="Rhea" id="RHEA:25143"/>
        <dbReference type="ChEBI" id="CHEBI:15377"/>
        <dbReference type="ChEBI" id="CHEBI:15378"/>
        <dbReference type="ChEBI" id="CHEBI:36559"/>
        <dbReference type="ChEBI" id="CHEBI:57972"/>
        <dbReference type="ChEBI" id="CHEBI:58125"/>
        <dbReference type="EC" id="3.7.1.3"/>
    </reaction>
</comment>
<comment type="cofactor">
    <cofactor evidence="5 6">
        <name>pyridoxal 5'-phosphate</name>
        <dbReference type="ChEBI" id="CHEBI:597326"/>
    </cofactor>
</comment>
<dbReference type="GO" id="GO:0030170">
    <property type="term" value="F:pyridoxal phosphate binding"/>
    <property type="evidence" value="ECO:0007669"/>
    <property type="project" value="UniProtKB-UniRule"/>
</dbReference>
<dbReference type="GO" id="GO:0019441">
    <property type="term" value="P:L-tryptophan catabolic process to kynurenine"/>
    <property type="evidence" value="ECO:0007669"/>
    <property type="project" value="TreeGrafter"/>
</dbReference>
<dbReference type="InterPro" id="IPR010111">
    <property type="entry name" value="Kynureninase"/>
</dbReference>
<keyword evidence="2 5" id="KW-0662">Pyridine nucleotide biosynthesis</keyword>
<feature type="binding site" evidence="5">
    <location>
        <position position="137"/>
    </location>
    <ligand>
        <name>pyridoxal 5'-phosphate</name>
        <dbReference type="ChEBI" id="CHEBI:597326"/>
    </ligand>
</feature>
<dbReference type="GO" id="GO:0034354">
    <property type="term" value="P:'de novo' NAD+ biosynthetic process from L-tryptophan"/>
    <property type="evidence" value="ECO:0007669"/>
    <property type="project" value="UniProtKB-UniRule"/>
</dbReference>
<dbReference type="Pfam" id="PF22580">
    <property type="entry name" value="KYNU_C"/>
    <property type="match status" value="1"/>
</dbReference>
<keyword evidence="8" id="KW-1185">Reference proteome</keyword>
<dbReference type="GO" id="GO:0030429">
    <property type="term" value="F:kynureninase activity"/>
    <property type="evidence" value="ECO:0007669"/>
    <property type="project" value="UniProtKB-UniRule"/>
</dbReference>
<feature type="binding site" evidence="5">
    <location>
        <position position="314"/>
    </location>
    <ligand>
        <name>pyridoxal 5'-phosphate</name>
        <dbReference type="ChEBI" id="CHEBI:597326"/>
    </ligand>
</feature>
<dbReference type="HAMAP" id="MF_01970">
    <property type="entry name" value="Kynureninase"/>
    <property type="match status" value="1"/>
</dbReference>
<evidence type="ECO:0000256" key="4">
    <source>
        <dbReference type="ARBA" id="ARBA00022898"/>
    </source>
</evidence>
<dbReference type="SUPFAM" id="SSF53383">
    <property type="entry name" value="PLP-dependent transferases"/>
    <property type="match status" value="1"/>
</dbReference>
<comment type="caution">
    <text evidence="7">The sequence shown here is derived from an EMBL/GenBank/DDBJ whole genome shotgun (WGS) entry which is preliminary data.</text>
</comment>
<dbReference type="FunFam" id="3.40.640.10:FF:000031">
    <property type="entry name" value="Kynureninase"/>
    <property type="match status" value="1"/>
</dbReference>
<feature type="binding site" evidence="5">
    <location>
        <position position="274"/>
    </location>
    <ligand>
        <name>pyridoxal 5'-phosphate</name>
        <dbReference type="ChEBI" id="CHEBI:597326"/>
    </ligand>
</feature>
<dbReference type="UniPathway" id="UPA00253">
    <property type="reaction ID" value="UER00329"/>
</dbReference>
<dbReference type="PIRSF" id="PIRSF038800">
    <property type="entry name" value="KYNU"/>
    <property type="match status" value="1"/>
</dbReference>
<dbReference type="PANTHER" id="PTHR14084:SF2">
    <property type="entry name" value="KYNURENINASE 2"/>
    <property type="match status" value="1"/>
</dbReference>
<evidence type="ECO:0000256" key="5">
    <source>
        <dbReference type="HAMAP-Rule" id="MF_03017"/>
    </source>
</evidence>
<comment type="function">
    <text evidence="5 6">Catalyzes the cleavage of L-kynurenine (L-Kyn) and L-3-hydroxykynurenine (L-3OHKyn) into anthranilic acid (AA) and 3-hydroxyanthranilic acid (3-OHAA), respectively.</text>
</comment>
<organism evidence="7 8">
    <name type="scientific">Rasamsonia emersonii (strain ATCC 16479 / CBS 393.64 / IMI 116815)</name>
    <dbReference type="NCBI Taxonomy" id="1408163"/>
    <lineage>
        <taxon>Eukaryota</taxon>
        <taxon>Fungi</taxon>
        <taxon>Dikarya</taxon>
        <taxon>Ascomycota</taxon>
        <taxon>Pezizomycotina</taxon>
        <taxon>Eurotiomycetes</taxon>
        <taxon>Eurotiomycetidae</taxon>
        <taxon>Eurotiales</taxon>
        <taxon>Trichocomaceae</taxon>
        <taxon>Rasamsonia</taxon>
    </lineage>
</organism>
<comment type="pathway">
    <text evidence="5 6">Cofactor biosynthesis; NAD(+) biosynthesis; quinolinate from L-kynurenine: step 2/3.</text>
</comment>
<keyword evidence="4 5" id="KW-0663">Pyridoxal phosphate</keyword>
<dbReference type="InterPro" id="IPR015422">
    <property type="entry name" value="PyrdxlP-dep_Trfase_small"/>
</dbReference>
<dbReference type="Gene3D" id="3.40.640.10">
    <property type="entry name" value="Type I PLP-dependent aspartate aminotransferase-like (Major domain)"/>
    <property type="match status" value="1"/>
</dbReference>
<protein>
    <recommendedName>
        <fullName evidence="5 6">Kynureninase</fullName>
        <ecNumber evidence="5 6">3.7.1.3</ecNumber>
    </recommendedName>
    <alternativeName>
        <fullName evidence="5">Biosynthesis of nicotinic acid protein 5</fullName>
    </alternativeName>
    <alternativeName>
        <fullName evidence="5">L-kynurenine hydrolase</fullName>
    </alternativeName>
</protein>
<accession>A0A0F4Z332</accession>
<dbReference type="PANTHER" id="PTHR14084">
    <property type="entry name" value="KYNURENINASE"/>
    <property type="match status" value="1"/>
</dbReference>
<feature type="modified residue" description="N6-(pyridoxal phosphate)lysine" evidence="5">
    <location>
        <position position="275"/>
    </location>
</feature>
<dbReference type="RefSeq" id="XP_013331529.1">
    <property type="nucleotide sequence ID" value="XM_013476075.1"/>
</dbReference>
<dbReference type="Proteomes" id="UP000053958">
    <property type="component" value="Unassembled WGS sequence"/>
</dbReference>
<dbReference type="AlphaFoldDB" id="A0A0F4Z332"/>
<comment type="similarity">
    <text evidence="5 6">Belongs to the kynureninase family.</text>
</comment>
<dbReference type="Gene3D" id="3.90.1150.10">
    <property type="entry name" value="Aspartate Aminotransferase, domain 1"/>
    <property type="match status" value="1"/>
</dbReference>
<comment type="catalytic activity">
    <reaction evidence="5 6">
        <text>L-kynurenine + H2O = anthranilate + L-alanine + H(+)</text>
        <dbReference type="Rhea" id="RHEA:16813"/>
        <dbReference type="ChEBI" id="CHEBI:15377"/>
        <dbReference type="ChEBI" id="CHEBI:15378"/>
        <dbReference type="ChEBI" id="CHEBI:16567"/>
        <dbReference type="ChEBI" id="CHEBI:57959"/>
        <dbReference type="ChEBI" id="CHEBI:57972"/>
        <dbReference type="EC" id="3.7.1.3"/>
    </reaction>
</comment>
<comment type="subcellular location">
    <subcellularLocation>
        <location evidence="5 6">Cytoplasm</location>
    </subcellularLocation>
</comment>
<proteinExistence type="inferred from homology"/>
<feature type="binding site" evidence="5">
    <location>
        <position position="342"/>
    </location>
    <ligand>
        <name>pyridoxal 5'-phosphate</name>
        <dbReference type="ChEBI" id="CHEBI:597326"/>
    </ligand>
</feature>
<evidence type="ECO:0000256" key="3">
    <source>
        <dbReference type="ARBA" id="ARBA00022801"/>
    </source>
</evidence>
<dbReference type="STRING" id="1408163.A0A0F4Z332"/>
<comment type="caution">
    <text evidence="5">Lacks conserved residue(s) required for the propagation of feature annotation.</text>
</comment>